<evidence type="ECO:0000256" key="6">
    <source>
        <dbReference type="ARBA" id="ARBA00044538"/>
    </source>
</evidence>
<dbReference type="RefSeq" id="WP_132025766.1">
    <property type="nucleotide sequence ID" value="NZ_CP068564.1"/>
</dbReference>
<dbReference type="PANTHER" id="PTHR39178">
    <property type="entry name" value="HYPOTHETICAL RIBOSOME-ASSOCIATED PROTEIN"/>
    <property type="match status" value="1"/>
</dbReference>
<organism evidence="7 8">
    <name type="scientific">Keratinibaculum paraultunense</name>
    <dbReference type="NCBI Taxonomy" id="1278232"/>
    <lineage>
        <taxon>Bacteria</taxon>
        <taxon>Bacillati</taxon>
        <taxon>Bacillota</taxon>
        <taxon>Tissierellia</taxon>
        <taxon>Tissierellales</taxon>
        <taxon>Tepidimicrobiaceae</taxon>
        <taxon>Keratinibaculum</taxon>
    </lineage>
</organism>
<evidence type="ECO:0000256" key="1">
    <source>
        <dbReference type="ARBA" id="ARBA00022517"/>
    </source>
</evidence>
<dbReference type="GO" id="GO:0008234">
    <property type="term" value="F:cysteine-type peptidase activity"/>
    <property type="evidence" value="ECO:0007669"/>
    <property type="project" value="UniProtKB-KW"/>
</dbReference>
<evidence type="ECO:0000256" key="4">
    <source>
        <dbReference type="ARBA" id="ARBA00022807"/>
    </source>
</evidence>
<dbReference type="OrthoDB" id="48998at2"/>
<gene>
    <name evidence="7" type="ORF">EDD65_10276</name>
</gene>
<keyword evidence="4" id="KW-0788">Thiol protease</keyword>
<comment type="similarity">
    <text evidence="5">Belongs to the Prp family.</text>
</comment>
<keyword evidence="3" id="KW-0378">Hydrolase</keyword>
<accession>A0A4R3KYA5</accession>
<dbReference type="Gene3D" id="3.30.70.1490">
    <property type="entry name" value="Cysteine protease Prp"/>
    <property type="match status" value="1"/>
</dbReference>
<sequence length="118" mass="13279">MIEVKIYVDSEDNIIRYTISGHAGYDVKGQDIVCSAVSVLAQNTLNSLVEVCGISEERIDYSINEKKGFLDVIIPSELDKDTKIKVETVLKTLELGIKSIVENYPKYVTLKYGRCREC</sequence>
<dbReference type="InterPro" id="IPR036764">
    <property type="entry name" value="Peptidase_Prp_sf"/>
</dbReference>
<dbReference type="GO" id="GO:0006508">
    <property type="term" value="P:proteolysis"/>
    <property type="evidence" value="ECO:0007669"/>
    <property type="project" value="UniProtKB-KW"/>
</dbReference>
<dbReference type="GO" id="GO:0042254">
    <property type="term" value="P:ribosome biogenesis"/>
    <property type="evidence" value="ECO:0007669"/>
    <property type="project" value="UniProtKB-KW"/>
</dbReference>
<dbReference type="CDD" id="cd16332">
    <property type="entry name" value="Prp-like"/>
    <property type="match status" value="1"/>
</dbReference>
<keyword evidence="8" id="KW-1185">Reference proteome</keyword>
<protein>
    <recommendedName>
        <fullName evidence="6">Ribosomal processing cysteine protease Prp</fullName>
    </recommendedName>
</protein>
<evidence type="ECO:0000256" key="5">
    <source>
        <dbReference type="ARBA" id="ARBA00044503"/>
    </source>
</evidence>
<dbReference type="Proteomes" id="UP000294567">
    <property type="component" value="Unassembled WGS sequence"/>
</dbReference>
<dbReference type="PANTHER" id="PTHR39178:SF1">
    <property type="entry name" value="RIBOSOMAL-PROCESSING CYSTEINE PROTEASE PRP"/>
    <property type="match status" value="1"/>
</dbReference>
<dbReference type="EMBL" id="SMAE01000002">
    <property type="protein sequence ID" value="TCS91148.1"/>
    <property type="molecule type" value="Genomic_DNA"/>
</dbReference>
<comment type="caution">
    <text evidence="7">The sequence shown here is derived from an EMBL/GenBank/DDBJ whole genome shotgun (WGS) entry which is preliminary data.</text>
</comment>
<evidence type="ECO:0000256" key="2">
    <source>
        <dbReference type="ARBA" id="ARBA00022670"/>
    </source>
</evidence>
<proteinExistence type="inferred from homology"/>
<dbReference type="AlphaFoldDB" id="A0A4R3KYA5"/>
<dbReference type="SUPFAM" id="SSF118010">
    <property type="entry name" value="TM1457-like"/>
    <property type="match status" value="1"/>
</dbReference>
<keyword evidence="1" id="KW-0690">Ribosome biogenesis</keyword>
<name>A0A4R3KYA5_9FIRM</name>
<reference evidence="7 8" key="1">
    <citation type="submission" date="2019-03" db="EMBL/GenBank/DDBJ databases">
        <title>Genomic Encyclopedia of Type Strains, Phase IV (KMG-IV): sequencing the most valuable type-strain genomes for metagenomic binning, comparative biology and taxonomic classification.</title>
        <authorList>
            <person name="Goeker M."/>
        </authorList>
    </citation>
    <scope>NUCLEOTIDE SEQUENCE [LARGE SCALE GENOMIC DNA]</scope>
    <source>
        <strain evidence="7 8">DSM 26752</strain>
    </source>
</reference>
<evidence type="ECO:0000313" key="7">
    <source>
        <dbReference type="EMBL" id="TCS91148.1"/>
    </source>
</evidence>
<evidence type="ECO:0000256" key="3">
    <source>
        <dbReference type="ARBA" id="ARBA00022801"/>
    </source>
</evidence>
<evidence type="ECO:0000313" key="8">
    <source>
        <dbReference type="Proteomes" id="UP000294567"/>
    </source>
</evidence>
<dbReference type="InterPro" id="IPR007422">
    <property type="entry name" value="Peptidase_Prp"/>
</dbReference>
<keyword evidence="2" id="KW-0645">Protease</keyword>
<dbReference type="Pfam" id="PF04327">
    <property type="entry name" value="Peptidase_Prp"/>
    <property type="match status" value="1"/>
</dbReference>